<evidence type="ECO:0000256" key="1">
    <source>
        <dbReference type="ARBA" id="ARBA00007374"/>
    </source>
</evidence>
<name>A0ABQ9P763_9PEZI</name>
<evidence type="ECO:0000313" key="6">
    <source>
        <dbReference type="Proteomes" id="UP001172684"/>
    </source>
</evidence>
<keyword evidence="6" id="KW-1185">Reference proteome</keyword>
<dbReference type="Proteomes" id="UP001172684">
    <property type="component" value="Unassembled WGS sequence"/>
</dbReference>
<dbReference type="Gene3D" id="3.30.470.160">
    <property type="entry name" value="Inositol polyphosphate kinase"/>
    <property type="match status" value="1"/>
</dbReference>
<organism evidence="5 6">
    <name type="scientific">Coniosporium apollinis</name>
    <dbReference type="NCBI Taxonomy" id="61459"/>
    <lineage>
        <taxon>Eukaryota</taxon>
        <taxon>Fungi</taxon>
        <taxon>Dikarya</taxon>
        <taxon>Ascomycota</taxon>
        <taxon>Pezizomycotina</taxon>
        <taxon>Dothideomycetes</taxon>
        <taxon>Dothideomycetes incertae sedis</taxon>
        <taxon>Coniosporium</taxon>
    </lineage>
</organism>
<gene>
    <name evidence="5" type="ORF">H2201_000291</name>
</gene>
<proteinExistence type="inferred from homology"/>
<dbReference type="Pfam" id="PF03770">
    <property type="entry name" value="IPK"/>
    <property type="match status" value="1"/>
</dbReference>
<dbReference type="InterPro" id="IPR038286">
    <property type="entry name" value="IPK_sf"/>
</dbReference>
<keyword evidence="3 4" id="KW-0418">Kinase</keyword>
<keyword evidence="2 4" id="KW-0808">Transferase</keyword>
<evidence type="ECO:0000256" key="2">
    <source>
        <dbReference type="ARBA" id="ARBA00022679"/>
    </source>
</evidence>
<protein>
    <recommendedName>
        <fullName evidence="4">Kinase</fullName>
        <ecNumber evidence="4">2.7.-.-</ecNumber>
    </recommendedName>
</protein>
<dbReference type="PANTHER" id="PTHR12400:SF103">
    <property type="entry name" value="INOSITOL POLYPHOSPHATE MULTIKINASE"/>
    <property type="match status" value="1"/>
</dbReference>
<dbReference type="InterPro" id="IPR005522">
    <property type="entry name" value="IPK"/>
</dbReference>
<accession>A0ABQ9P763</accession>
<comment type="similarity">
    <text evidence="1 4">Belongs to the inositol phosphokinase (IPK) family.</text>
</comment>
<sequence>MAEHALDPSSLVTFGSAAAGHDGVLSDPSGELVIKPCTPAEIAFYESANTSHPDLAAYMPLYMGTLQLSAPGSTTPTIPPEKGAEVGTAATLALSDPGPLKGKKLDTGVSIVLENVAAGFRKPNIMDIKLGARLYDDSTKPEKRARLDKVAAETTSSSLGFRIAGMRTWQGEKSETVGGDETVSLEAGSGYKIFNKMYGRKFSAENVMDAFREYVLVPSAGVSKPQAADCVRRFLKDLKDLRQIFENVESRMYSASILLVYEGDPEAYAAATKAETDYLAQEAKQGDDKEEDEEAPPKIAVVKLIDFAHASWTPGNGPDENLLQGVRSTIKIMEKLATELGTS</sequence>
<comment type="caution">
    <text evidence="5">The sequence shown here is derived from an EMBL/GenBank/DDBJ whole genome shotgun (WGS) entry which is preliminary data.</text>
</comment>
<dbReference type="SUPFAM" id="SSF56104">
    <property type="entry name" value="SAICAR synthase-like"/>
    <property type="match status" value="1"/>
</dbReference>
<dbReference type="PANTHER" id="PTHR12400">
    <property type="entry name" value="INOSITOL POLYPHOSPHATE KINASE"/>
    <property type="match status" value="1"/>
</dbReference>
<dbReference type="EC" id="2.7.-.-" evidence="4"/>
<reference evidence="5" key="1">
    <citation type="submission" date="2022-10" db="EMBL/GenBank/DDBJ databases">
        <title>Culturing micro-colonial fungi from biological soil crusts in the Mojave desert and describing Neophaeococcomyces mojavensis, and introducing the new genera and species Taxawa tesnikishii.</title>
        <authorList>
            <person name="Kurbessoian T."/>
            <person name="Stajich J.E."/>
        </authorList>
    </citation>
    <scope>NUCLEOTIDE SEQUENCE</scope>
    <source>
        <strain evidence="5">TK_1</strain>
    </source>
</reference>
<dbReference type="EMBL" id="JAPDRL010000002">
    <property type="protein sequence ID" value="KAJ9669424.1"/>
    <property type="molecule type" value="Genomic_DNA"/>
</dbReference>
<evidence type="ECO:0000313" key="5">
    <source>
        <dbReference type="EMBL" id="KAJ9669424.1"/>
    </source>
</evidence>
<evidence type="ECO:0000256" key="3">
    <source>
        <dbReference type="ARBA" id="ARBA00022777"/>
    </source>
</evidence>
<evidence type="ECO:0000256" key="4">
    <source>
        <dbReference type="RuleBase" id="RU363090"/>
    </source>
</evidence>